<comment type="caution">
    <text evidence="3">The sequence shown here is derived from an EMBL/GenBank/DDBJ whole genome shotgun (WGS) entry which is preliminary data.</text>
</comment>
<sequence>MCVTPADKDSSRVVVTAGKRESRERATLDEANIAAIDIALIGFYCRSGEHSDFRSEIVYGYPVHCGLASARELCVSVVLTRRIVACPCKRRIRPDVSRTSVGAVVRDGSHQTGKCPFREEGRHLQQHHPLRWPPPFFGCPHVRCFRFQSGMHSPTPMGTARSQEALLSEIKRLRERLVTLETENATMGLKLSQSTWLVESRLAEIEMHITNKNQGQTSLGTVRSFARWTHCVRAFSVNDTGHQASVRQHTQSRLVRSDSLETALETGSATHADAPPPAPGQKIISEKLTTKNRHCRSASTGSS</sequence>
<gene>
    <name evidence="3" type="ORF">BIW11_03445</name>
</gene>
<name>A0A1V9XLE8_9ACAR</name>
<proteinExistence type="predicted"/>
<dbReference type="Proteomes" id="UP000192247">
    <property type="component" value="Unassembled WGS sequence"/>
</dbReference>
<dbReference type="EMBL" id="MNPL01008305">
    <property type="protein sequence ID" value="OQR74286.1"/>
    <property type="molecule type" value="Genomic_DNA"/>
</dbReference>
<evidence type="ECO:0000256" key="1">
    <source>
        <dbReference type="SAM" id="Coils"/>
    </source>
</evidence>
<keyword evidence="4" id="KW-1185">Reference proteome</keyword>
<dbReference type="OrthoDB" id="421226at2759"/>
<dbReference type="AlphaFoldDB" id="A0A1V9XLE8"/>
<organism evidence="3 4">
    <name type="scientific">Tropilaelaps mercedesae</name>
    <dbReference type="NCBI Taxonomy" id="418985"/>
    <lineage>
        <taxon>Eukaryota</taxon>
        <taxon>Metazoa</taxon>
        <taxon>Ecdysozoa</taxon>
        <taxon>Arthropoda</taxon>
        <taxon>Chelicerata</taxon>
        <taxon>Arachnida</taxon>
        <taxon>Acari</taxon>
        <taxon>Parasitiformes</taxon>
        <taxon>Mesostigmata</taxon>
        <taxon>Gamasina</taxon>
        <taxon>Dermanyssoidea</taxon>
        <taxon>Laelapidae</taxon>
        <taxon>Tropilaelaps</taxon>
    </lineage>
</organism>
<dbReference type="STRING" id="418985.A0A1V9XLE8"/>
<evidence type="ECO:0000313" key="3">
    <source>
        <dbReference type="EMBL" id="OQR74286.1"/>
    </source>
</evidence>
<evidence type="ECO:0000256" key="2">
    <source>
        <dbReference type="SAM" id="MobiDB-lite"/>
    </source>
</evidence>
<feature type="region of interest" description="Disordered" evidence="2">
    <location>
        <begin position="242"/>
        <end position="303"/>
    </location>
</feature>
<feature type="coiled-coil region" evidence="1">
    <location>
        <begin position="163"/>
        <end position="190"/>
    </location>
</feature>
<protein>
    <submittedName>
        <fullName evidence="3">Cyclic nucleotide-gated olfactory channel-like</fullName>
    </submittedName>
</protein>
<accession>A0A1V9XLE8</accession>
<keyword evidence="1" id="KW-0175">Coiled coil</keyword>
<reference evidence="3 4" key="1">
    <citation type="journal article" date="2017" name="Gigascience">
        <title>Draft genome of the honey bee ectoparasitic mite, Tropilaelaps mercedesae, is shaped by the parasitic life history.</title>
        <authorList>
            <person name="Dong X."/>
            <person name="Armstrong S.D."/>
            <person name="Xia D."/>
            <person name="Makepeace B.L."/>
            <person name="Darby A.C."/>
            <person name="Kadowaki T."/>
        </authorList>
    </citation>
    <scope>NUCLEOTIDE SEQUENCE [LARGE SCALE GENOMIC DNA]</scope>
    <source>
        <strain evidence="3">Wuxi-XJTLU</strain>
    </source>
</reference>
<feature type="compositionally biased region" description="Polar residues" evidence="2">
    <location>
        <begin position="242"/>
        <end position="254"/>
    </location>
</feature>
<evidence type="ECO:0000313" key="4">
    <source>
        <dbReference type="Proteomes" id="UP000192247"/>
    </source>
</evidence>
<dbReference type="InParanoid" id="A0A1V9XLE8"/>